<evidence type="ECO:0000313" key="2">
    <source>
        <dbReference type="Proteomes" id="UP000601435"/>
    </source>
</evidence>
<dbReference type="AlphaFoldDB" id="A0A813C0N4"/>
<accession>A0A813C0N4</accession>
<dbReference type="EMBL" id="CAJNJA010080253">
    <property type="protein sequence ID" value="CAE7927095.1"/>
    <property type="molecule type" value="Genomic_DNA"/>
</dbReference>
<sequence length="579" mass="66200">MCGARPEPPNPKHILHSGCSLSQVLKDKLKQAERDFKYPFAYQFRYGLDATVETALRVVAMYTPKQSRPRFILRPQKNRTSSLQDITSCCDDPRLKGWFRRLGLDPEWGRAWLLEVQVWSPDIKKVTETCAPAWSQSKAQKDERILEFQHVRRAACSSGSNYRCSRTQLAMPRRCAGFQDPSDSGARPCLFAPDGLGGPAQAKSSRSGRCVLCSVDALAQALESRVGKGNLVRRLRHWRRLGTPTYEAAFEFGSLLALSPHEQYGLREKAGEAARFRRQASWLHKGRQRLRHFLLGKPIPGGSPGMSASSQECLQSKASSYCDDGHLHRIYMVYRKKEPFANVKSKCKGRTYWRGKLAIIRRKRCAWWKARRTLLAKYLASITRGPPFNSIGLKWAMEEGLLQAGAQVPLPAPDYCPRQATWYLTTTGDSLYFERFRAKICSQGQLDSALCAINNALGRKESWIDEGGTEKYLQEKGYEWYRHMIQNGVIFSPLWVSSNLERIGFKLQMWRRQEPEWPPGVISLLQIRGDRRQHKDYWAALTYCKGTVYLLDSFRNTPILLSDWRRALEAHPTYALAQL</sequence>
<evidence type="ECO:0000313" key="1">
    <source>
        <dbReference type="EMBL" id="CAE7927095.1"/>
    </source>
</evidence>
<name>A0A813C0N4_9DINO</name>
<reference evidence="1" key="1">
    <citation type="submission" date="2021-02" db="EMBL/GenBank/DDBJ databases">
        <authorList>
            <person name="Dougan E. K."/>
            <person name="Rhodes N."/>
            <person name="Thang M."/>
            <person name="Chan C."/>
        </authorList>
    </citation>
    <scope>NUCLEOTIDE SEQUENCE</scope>
</reference>
<keyword evidence="2" id="KW-1185">Reference proteome</keyword>
<comment type="caution">
    <text evidence="1">The sequence shown here is derived from an EMBL/GenBank/DDBJ whole genome shotgun (WGS) entry which is preliminary data.</text>
</comment>
<proteinExistence type="predicted"/>
<gene>
    <name evidence="1" type="ORF">SNEC2469_LOCUS32141</name>
</gene>
<dbReference type="OrthoDB" id="406403at2759"/>
<organism evidence="1 2">
    <name type="scientific">Symbiodinium necroappetens</name>
    <dbReference type="NCBI Taxonomy" id="1628268"/>
    <lineage>
        <taxon>Eukaryota</taxon>
        <taxon>Sar</taxon>
        <taxon>Alveolata</taxon>
        <taxon>Dinophyceae</taxon>
        <taxon>Suessiales</taxon>
        <taxon>Symbiodiniaceae</taxon>
        <taxon>Symbiodinium</taxon>
    </lineage>
</organism>
<protein>
    <submittedName>
        <fullName evidence="1">Uncharacterized protein</fullName>
    </submittedName>
</protein>
<dbReference type="Proteomes" id="UP000601435">
    <property type="component" value="Unassembled WGS sequence"/>
</dbReference>